<reference evidence="6" key="1">
    <citation type="journal article" date="2014" name="Int. J. Syst. Evol. Microbiol.">
        <title>Complete genome sequence of Corynebacterium casei LMG S-19264T (=DSM 44701T), isolated from a smear-ripened cheese.</title>
        <authorList>
            <consortium name="US DOE Joint Genome Institute (JGI-PGF)"/>
            <person name="Walter F."/>
            <person name="Albersmeier A."/>
            <person name="Kalinowski J."/>
            <person name="Ruckert C."/>
        </authorList>
    </citation>
    <scope>NUCLEOTIDE SEQUENCE</scope>
    <source>
        <strain evidence="6">CGMCC 1.15454</strain>
    </source>
</reference>
<feature type="transmembrane region" description="Helical" evidence="5">
    <location>
        <begin position="21"/>
        <end position="43"/>
    </location>
</feature>
<organism evidence="6 7">
    <name type="scientific">Lentibacillus populi</name>
    <dbReference type="NCBI Taxonomy" id="1827502"/>
    <lineage>
        <taxon>Bacteria</taxon>
        <taxon>Bacillati</taxon>
        <taxon>Bacillota</taxon>
        <taxon>Bacilli</taxon>
        <taxon>Bacillales</taxon>
        <taxon>Bacillaceae</taxon>
        <taxon>Lentibacillus</taxon>
    </lineage>
</organism>
<feature type="transmembrane region" description="Helical" evidence="5">
    <location>
        <begin position="77"/>
        <end position="105"/>
    </location>
</feature>
<sequence>MVDLIIIVLLLFGFLMGLKRGFILQVFHLIGFIAAFIVAVIYYDNLAAKLALWIPYPDLSGDSSWAVFLQSLPLETAFYNAIAFAIIFFATKIILQIIASMLDFVAELPILHSVNRILGAVLGFVEVYLLLFVILYILALTPLGNVQTWIGDSSFAQLIIEHTPILSAKLKDLWFTNPESLLDM</sequence>
<dbReference type="PANTHER" id="PTHR37306">
    <property type="entry name" value="COLICIN V PRODUCTION PROTEIN"/>
    <property type="match status" value="1"/>
</dbReference>
<proteinExistence type="predicted"/>
<gene>
    <name evidence="6" type="ORF">GCM10011409_01510</name>
</gene>
<evidence type="ECO:0000313" key="7">
    <source>
        <dbReference type="Proteomes" id="UP000621492"/>
    </source>
</evidence>
<evidence type="ECO:0000256" key="5">
    <source>
        <dbReference type="SAM" id="Phobius"/>
    </source>
</evidence>
<keyword evidence="7" id="KW-1185">Reference proteome</keyword>
<dbReference type="EMBL" id="BMJD01000001">
    <property type="protein sequence ID" value="GGB27888.1"/>
    <property type="molecule type" value="Genomic_DNA"/>
</dbReference>
<dbReference type="Proteomes" id="UP000621492">
    <property type="component" value="Unassembled WGS sequence"/>
</dbReference>
<reference evidence="6" key="2">
    <citation type="submission" date="2020-09" db="EMBL/GenBank/DDBJ databases">
        <authorList>
            <person name="Sun Q."/>
            <person name="Zhou Y."/>
        </authorList>
    </citation>
    <scope>NUCLEOTIDE SEQUENCE</scope>
    <source>
        <strain evidence="6">CGMCC 1.15454</strain>
    </source>
</reference>
<evidence type="ECO:0000313" key="6">
    <source>
        <dbReference type="EMBL" id="GGB27888.1"/>
    </source>
</evidence>
<dbReference type="RefSeq" id="WP_088050812.1">
    <property type="nucleotide sequence ID" value="NZ_BMJD01000001.1"/>
</dbReference>
<keyword evidence="2 5" id="KW-0812">Transmembrane</keyword>
<comment type="subcellular location">
    <subcellularLocation>
        <location evidence="1">Membrane</location>
        <topology evidence="1">Multi-pass membrane protein</topology>
    </subcellularLocation>
</comment>
<name>A0A9W5TTP3_9BACI</name>
<dbReference type="PANTHER" id="PTHR37306:SF1">
    <property type="entry name" value="COLICIN V PRODUCTION PROTEIN"/>
    <property type="match status" value="1"/>
</dbReference>
<feature type="transmembrane region" description="Helical" evidence="5">
    <location>
        <begin position="117"/>
        <end position="139"/>
    </location>
</feature>
<dbReference type="AlphaFoldDB" id="A0A9W5TTP3"/>
<dbReference type="GO" id="GO:0009403">
    <property type="term" value="P:toxin biosynthetic process"/>
    <property type="evidence" value="ECO:0007669"/>
    <property type="project" value="InterPro"/>
</dbReference>
<dbReference type="GO" id="GO:0016020">
    <property type="term" value="C:membrane"/>
    <property type="evidence" value="ECO:0007669"/>
    <property type="project" value="UniProtKB-SubCell"/>
</dbReference>
<keyword evidence="3 5" id="KW-1133">Transmembrane helix</keyword>
<evidence type="ECO:0000256" key="3">
    <source>
        <dbReference type="ARBA" id="ARBA00022989"/>
    </source>
</evidence>
<comment type="caution">
    <text evidence="6">The sequence shown here is derived from an EMBL/GenBank/DDBJ whole genome shotgun (WGS) entry which is preliminary data.</text>
</comment>
<keyword evidence="4 5" id="KW-0472">Membrane</keyword>
<dbReference type="InterPro" id="IPR003825">
    <property type="entry name" value="Colicin-V_CvpA"/>
</dbReference>
<protein>
    <submittedName>
        <fullName evidence="6">Membrane protein</fullName>
    </submittedName>
</protein>
<evidence type="ECO:0000256" key="1">
    <source>
        <dbReference type="ARBA" id="ARBA00004141"/>
    </source>
</evidence>
<evidence type="ECO:0000256" key="2">
    <source>
        <dbReference type="ARBA" id="ARBA00022692"/>
    </source>
</evidence>
<accession>A0A9W5TTP3</accession>
<evidence type="ECO:0000256" key="4">
    <source>
        <dbReference type="ARBA" id="ARBA00023136"/>
    </source>
</evidence>
<dbReference type="Pfam" id="PF02674">
    <property type="entry name" value="Colicin_V"/>
    <property type="match status" value="1"/>
</dbReference>